<protein>
    <submittedName>
        <fullName evidence="2">DNA-directed RNA polymerase specialized sigma subunit, sigma24 family</fullName>
    </submittedName>
</protein>
<name>A0A1H6BQ02_9ACTN</name>
<dbReference type="GO" id="GO:0000428">
    <property type="term" value="C:DNA-directed RNA polymerase complex"/>
    <property type="evidence" value="ECO:0007669"/>
    <property type="project" value="UniProtKB-KW"/>
</dbReference>
<sequence>MTPRSVLSEQPEGEPPSRPGRKLGPVAPEVGVAHRAWLEPVRDCFLASGMTVGDLSERTNYAKSKISELLRGTGLYPRWEITCSVLVVLGIPTPPVLRLWATAAVEANKKRDWIDAQKAVARKAAADPRPDLPPVDHRGFTQLNGRRYTLYARVFLADAEQAEQVVTETFDILWLRWDEALASPDIRRYGWRVLRQSVMARTPCTGDGRPDLRAAGFGTEVLSRTPPGGQLAQIEESMRLFHAVGALPDQQLDVAVLKHLRGLPDDVVAEVLGVPLASVLHADRYARRRLAHILDQHHPGGTQ</sequence>
<dbReference type="EMBL" id="FNVU01000007">
    <property type="protein sequence ID" value="SEG62487.1"/>
    <property type="molecule type" value="Genomic_DNA"/>
</dbReference>
<accession>A0A1H6BQ02</accession>
<keyword evidence="2" id="KW-0804">Transcription</keyword>
<evidence type="ECO:0000256" key="1">
    <source>
        <dbReference type="SAM" id="MobiDB-lite"/>
    </source>
</evidence>
<keyword evidence="2" id="KW-0240">DNA-directed RNA polymerase</keyword>
<dbReference type="Gene3D" id="1.10.10.10">
    <property type="entry name" value="Winged helix-like DNA-binding domain superfamily/Winged helix DNA-binding domain"/>
    <property type="match status" value="1"/>
</dbReference>
<gene>
    <name evidence="2" type="ORF">SAMN05216223_10786</name>
</gene>
<organism evidence="2 3">
    <name type="scientific">Actinacidiphila yanglinensis</name>
    <dbReference type="NCBI Taxonomy" id="310779"/>
    <lineage>
        <taxon>Bacteria</taxon>
        <taxon>Bacillati</taxon>
        <taxon>Actinomycetota</taxon>
        <taxon>Actinomycetes</taxon>
        <taxon>Kitasatosporales</taxon>
        <taxon>Streptomycetaceae</taxon>
        <taxon>Actinacidiphila</taxon>
    </lineage>
</organism>
<dbReference type="Proteomes" id="UP000236754">
    <property type="component" value="Unassembled WGS sequence"/>
</dbReference>
<dbReference type="InterPro" id="IPR036388">
    <property type="entry name" value="WH-like_DNA-bd_sf"/>
</dbReference>
<proteinExistence type="predicted"/>
<evidence type="ECO:0000313" key="2">
    <source>
        <dbReference type="EMBL" id="SEG62487.1"/>
    </source>
</evidence>
<dbReference type="InterPro" id="IPR013324">
    <property type="entry name" value="RNA_pol_sigma_r3/r4-like"/>
</dbReference>
<dbReference type="SUPFAM" id="SSF88659">
    <property type="entry name" value="Sigma3 and sigma4 domains of RNA polymerase sigma factors"/>
    <property type="match status" value="1"/>
</dbReference>
<dbReference type="OrthoDB" id="4295407at2"/>
<dbReference type="AlphaFoldDB" id="A0A1H6BQ02"/>
<reference evidence="2 3" key="1">
    <citation type="submission" date="2016-10" db="EMBL/GenBank/DDBJ databases">
        <authorList>
            <person name="de Groot N.N."/>
        </authorList>
    </citation>
    <scope>NUCLEOTIDE SEQUENCE [LARGE SCALE GENOMIC DNA]</scope>
    <source>
        <strain evidence="2 3">CGMCC 4.2023</strain>
    </source>
</reference>
<keyword evidence="3" id="KW-1185">Reference proteome</keyword>
<evidence type="ECO:0000313" key="3">
    <source>
        <dbReference type="Proteomes" id="UP000236754"/>
    </source>
</evidence>
<dbReference type="RefSeq" id="WP_103886828.1">
    <property type="nucleotide sequence ID" value="NZ_FNVU01000007.1"/>
</dbReference>
<feature type="region of interest" description="Disordered" evidence="1">
    <location>
        <begin position="1"/>
        <end position="26"/>
    </location>
</feature>